<keyword evidence="11" id="KW-0675">Receptor</keyword>
<dbReference type="RefSeq" id="WP_380942036.1">
    <property type="nucleotide sequence ID" value="NZ_JBHUFC010000025.1"/>
</dbReference>
<keyword evidence="12" id="KW-1185">Reference proteome</keyword>
<evidence type="ECO:0000313" key="11">
    <source>
        <dbReference type="EMBL" id="MFD1789795.1"/>
    </source>
</evidence>
<dbReference type="PROSITE" id="PS00430">
    <property type="entry name" value="TONB_DEPENDENT_REC_1"/>
    <property type="match status" value="1"/>
</dbReference>
<evidence type="ECO:0000256" key="2">
    <source>
        <dbReference type="ARBA" id="ARBA00022448"/>
    </source>
</evidence>
<evidence type="ECO:0000256" key="6">
    <source>
        <dbReference type="ARBA" id="ARBA00023237"/>
    </source>
</evidence>
<keyword evidence="3 7" id="KW-1134">Transmembrane beta strand</keyword>
<dbReference type="PROSITE" id="PS52016">
    <property type="entry name" value="TONB_DEPENDENT_REC_3"/>
    <property type="match status" value="1"/>
</dbReference>
<accession>A0ABW4NI17</accession>
<dbReference type="InterPro" id="IPR036942">
    <property type="entry name" value="Beta-barrel_TonB_sf"/>
</dbReference>
<gene>
    <name evidence="11" type="ORF">ACFSC3_19745</name>
</gene>
<protein>
    <submittedName>
        <fullName evidence="11">TonB-dependent receptor plug domain-containing protein</fullName>
    </submittedName>
</protein>
<dbReference type="Gene3D" id="2.170.130.10">
    <property type="entry name" value="TonB-dependent receptor, plug domain"/>
    <property type="match status" value="1"/>
</dbReference>
<feature type="short sequence motif" description="TonB box" evidence="8">
    <location>
        <begin position="57"/>
        <end position="63"/>
    </location>
</feature>
<comment type="similarity">
    <text evidence="7">Belongs to the TonB-dependent receptor family.</text>
</comment>
<keyword evidence="9" id="KW-0732">Signal</keyword>
<evidence type="ECO:0000256" key="1">
    <source>
        <dbReference type="ARBA" id="ARBA00004571"/>
    </source>
</evidence>
<evidence type="ECO:0000256" key="5">
    <source>
        <dbReference type="ARBA" id="ARBA00023136"/>
    </source>
</evidence>
<evidence type="ECO:0000259" key="10">
    <source>
        <dbReference type="Pfam" id="PF07715"/>
    </source>
</evidence>
<keyword evidence="2 7" id="KW-0813">Transport</keyword>
<keyword evidence="8" id="KW-0798">TonB box</keyword>
<feature type="signal peptide" evidence="9">
    <location>
        <begin position="1"/>
        <end position="24"/>
    </location>
</feature>
<dbReference type="EMBL" id="JBHUFC010000025">
    <property type="protein sequence ID" value="MFD1789795.1"/>
    <property type="molecule type" value="Genomic_DNA"/>
</dbReference>
<dbReference type="InterPro" id="IPR012910">
    <property type="entry name" value="Plug_dom"/>
</dbReference>
<evidence type="ECO:0000256" key="3">
    <source>
        <dbReference type="ARBA" id="ARBA00022452"/>
    </source>
</evidence>
<dbReference type="Pfam" id="PF07715">
    <property type="entry name" value="Plug"/>
    <property type="match status" value="1"/>
</dbReference>
<dbReference type="PANTHER" id="PTHR47234:SF3">
    <property type="entry name" value="SECRETIN_TONB SHORT N-TERMINAL DOMAIN-CONTAINING PROTEIN"/>
    <property type="match status" value="1"/>
</dbReference>
<organism evidence="11 12">
    <name type="scientific">Sphingomonas floccifaciens</name>
    <dbReference type="NCBI Taxonomy" id="1844115"/>
    <lineage>
        <taxon>Bacteria</taxon>
        <taxon>Pseudomonadati</taxon>
        <taxon>Pseudomonadota</taxon>
        <taxon>Alphaproteobacteria</taxon>
        <taxon>Sphingomonadales</taxon>
        <taxon>Sphingomonadaceae</taxon>
        <taxon>Sphingomonas</taxon>
    </lineage>
</organism>
<comment type="subcellular location">
    <subcellularLocation>
        <location evidence="1 7">Cell outer membrane</location>
        <topology evidence="1 7">Multi-pass membrane protein</topology>
    </subcellularLocation>
</comment>
<keyword evidence="4 7" id="KW-0812">Transmembrane</keyword>
<dbReference type="Gene3D" id="2.40.170.20">
    <property type="entry name" value="TonB-dependent receptor, beta-barrel domain"/>
    <property type="match status" value="1"/>
</dbReference>
<evidence type="ECO:0000256" key="9">
    <source>
        <dbReference type="SAM" id="SignalP"/>
    </source>
</evidence>
<proteinExistence type="inferred from homology"/>
<dbReference type="PANTHER" id="PTHR47234">
    <property type="match status" value="1"/>
</dbReference>
<evidence type="ECO:0000256" key="8">
    <source>
        <dbReference type="PROSITE-ProRule" id="PRU10143"/>
    </source>
</evidence>
<dbReference type="InterPro" id="IPR039426">
    <property type="entry name" value="TonB-dep_rcpt-like"/>
</dbReference>
<dbReference type="Proteomes" id="UP001597283">
    <property type="component" value="Unassembled WGS sequence"/>
</dbReference>
<comment type="caution">
    <text evidence="11">The sequence shown here is derived from an EMBL/GenBank/DDBJ whole genome shotgun (WGS) entry which is preliminary data.</text>
</comment>
<keyword evidence="5 7" id="KW-0472">Membrane</keyword>
<feature type="chain" id="PRO_5045890448" evidence="9">
    <location>
        <begin position="25"/>
        <end position="1025"/>
    </location>
</feature>
<dbReference type="InterPro" id="IPR037066">
    <property type="entry name" value="Plug_dom_sf"/>
</dbReference>
<evidence type="ECO:0000313" key="12">
    <source>
        <dbReference type="Proteomes" id="UP001597283"/>
    </source>
</evidence>
<evidence type="ECO:0000256" key="7">
    <source>
        <dbReference type="PROSITE-ProRule" id="PRU01360"/>
    </source>
</evidence>
<feature type="domain" description="TonB-dependent receptor plug" evidence="10">
    <location>
        <begin position="70"/>
        <end position="176"/>
    </location>
</feature>
<keyword evidence="6 7" id="KW-0998">Cell outer membrane</keyword>
<dbReference type="SUPFAM" id="SSF56935">
    <property type="entry name" value="Porins"/>
    <property type="match status" value="1"/>
</dbReference>
<evidence type="ECO:0000256" key="4">
    <source>
        <dbReference type="ARBA" id="ARBA00022692"/>
    </source>
</evidence>
<reference evidence="12" key="1">
    <citation type="journal article" date="2019" name="Int. J. Syst. Evol. Microbiol.">
        <title>The Global Catalogue of Microorganisms (GCM) 10K type strain sequencing project: providing services to taxonomists for standard genome sequencing and annotation.</title>
        <authorList>
            <consortium name="The Broad Institute Genomics Platform"/>
            <consortium name="The Broad Institute Genome Sequencing Center for Infectious Disease"/>
            <person name="Wu L."/>
            <person name="Ma J."/>
        </authorList>
    </citation>
    <scope>NUCLEOTIDE SEQUENCE [LARGE SCALE GENOMIC DNA]</scope>
    <source>
        <strain evidence="12">Q85</strain>
    </source>
</reference>
<sequence>MKTSLTHLLITTVLATGVAVPAAAQTAPASQTGDPVADAKLEDTRARTGTTSSSDDTVIVTGTRILRPNNTSAAPITSVTAAEIQAQGATTIEEVLNRLPQIQANAEQNYADSSGGQRIKLRSLGFERTLVLIDGTRMGLTNQQDTGLIPTALVERVDTLSGGASSVYGSDAISGVVNFVLKKNFDGIRLDANYSFYNHQNRAGPVTEAAGRSFFPANTSMVNDGARVNATLAAGKNLFDDAVNISGFVNYRHSDIVPLRNRSYSACEVTQPTRDGALACSVASFTPAGTIIPLSPLAGSFQNRQLVNDPNGTRTFVPINSGPNTAANPYDGFSFQREFERINYGGFLTAKVSRALEFYGTALVYRDESRNPVLARTLNFGAYGSTPYQVACNNPYLSASQATTLCGASAGTATTVPIDVRYRFDDNGPADSRFVNKGYRYTAGARGRLFDDVWNYDAVAVLSRNEVVSRGQTYANFDKVNRALDTVLVNGTPTCRSVVNGTDPACVPFNAFAPFSGSPALSAYLFGGGTFDVGNTSATSAARMFQGLVSIGADLGKYGITSPLATQGIAIAFGGEYRDEKQVNRADAAYRAFYGGTDRVSTQNVVEGNVELQAPLVEDKSWTKLLQLNAGYRLSKYNRLQGTFSTWKVEGIWSPIADIGFRGAFNKAQRAPTVTQAASAANIEYVNVGSRNDPCASTPSASNPNVLVAPTATLVQCRATGLPDNLYGSATLSCPDGACTIRNGGFGLTPETAYTKTFGVILRPRFLPGLTLSADRVLVDLKDSINYYAAADFLNGCLTIQSSFYCRGVVRNPGTFTLFSAANSNPTTGFFAQGLTNGYKSAFHGWDFQGQYGLGIGALGRLDASFDGSLATKVGGQDAPELADRNCVGYFGQFCGESLPRWKHNARVTWSSLDRFANVSVAWRHIASTTISYNVTDPTGTGIPFTASDRRTTYFRTGTYDYFDVALGFEVAKQFSLRFSVNNIFDKDPPLLPNARNVLGLLRNNTLMGYDLLGRQLVAGATVNF</sequence>
<dbReference type="InterPro" id="IPR010916">
    <property type="entry name" value="TonB_box_CS"/>
</dbReference>
<name>A0ABW4NI17_9SPHN</name>